<dbReference type="PANTHER" id="PTHR43462">
    <property type="entry name" value="ALANYL-TRNA EDITING PROTEIN"/>
    <property type="match status" value="1"/>
</dbReference>
<dbReference type="AlphaFoldDB" id="A0A1B1S2F9"/>
<dbReference type="GO" id="GO:0046872">
    <property type="term" value="F:metal ion binding"/>
    <property type="evidence" value="ECO:0007669"/>
    <property type="project" value="UniProtKB-KW"/>
</dbReference>
<proteinExistence type="predicted"/>
<dbReference type="InterPro" id="IPR018165">
    <property type="entry name" value="Ala-tRNA-synth_IIc_core"/>
</dbReference>
<dbReference type="STRING" id="1302659.I858_010265"/>
<sequence>MTTKLYYQDAEISSANVHVIQSGKDGTGYYVILDQSFFYPEGGGQPADAGKIGPAKVIDVQTVDGEIRHYTDSKLPTESFSAQLDWHRRYDHMQQHAGQHLLSALLEDLLGLKTQSFHLGKERVSIDLDLDTVTLLQLQEIEKKANARIAEGLKISTSYVDTETAKTLKLRKPPAVEGDIRLVKIDEVDLNPCGGTHPKSTAEIGLLKIISTEKNKGGLRIYFLCGNRALNYFTFLLETTNELVVQLNAPITELTQAAQVLLNDKTEANKTIKNLQDHTISLEAQAILPINNVVEKMFEDRPIKELQQLARLVTSHHPSVTMLLMSTSKDEIRFVCAKGEQVEGDMRNVLNQLLTLTEGKGGGNSKLAQGGGKMTCSIATFSATFHEALTNSN</sequence>
<dbReference type="InterPro" id="IPR018163">
    <property type="entry name" value="Thr/Ala-tRNA-synth_IIc_edit"/>
</dbReference>
<comment type="subcellular location">
    <subcellularLocation>
        <location evidence="2">Cytoplasm</location>
    </subcellularLocation>
</comment>
<accession>A0A1B1S2F9</accession>
<dbReference type="Gene3D" id="3.10.310.40">
    <property type="match status" value="1"/>
</dbReference>
<gene>
    <name evidence="6" type="ORF">I858_010265</name>
</gene>
<keyword evidence="4" id="KW-0862">Zinc</keyword>
<dbReference type="InterPro" id="IPR009000">
    <property type="entry name" value="Transl_B-barrel_sf"/>
</dbReference>
<dbReference type="Pfam" id="PF07973">
    <property type="entry name" value="tRNA_SAD"/>
    <property type="match status" value="1"/>
</dbReference>
<dbReference type="EMBL" id="CP016540">
    <property type="protein sequence ID" value="ANU27372.1"/>
    <property type="molecule type" value="Genomic_DNA"/>
</dbReference>
<dbReference type="Gene3D" id="2.40.30.130">
    <property type="match status" value="1"/>
</dbReference>
<keyword evidence="7" id="KW-1185">Reference proteome</keyword>
<name>A0A1B1S2F9_9BACL</name>
<dbReference type="GO" id="GO:0006419">
    <property type="term" value="P:alanyl-tRNA aminoacylation"/>
    <property type="evidence" value="ECO:0007669"/>
    <property type="project" value="InterPro"/>
</dbReference>
<protein>
    <submittedName>
        <fullName evidence="6">Alanyl-tRNA editing protein</fullName>
    </submittedName>
</protein>
<reference evidence="6" key="1">
    <citation type="submission" date="2016-10" db="EMBL/GenBank/DDBJ databases">
        <authorList>
            <person name="See-Too W.S."/>
        </authorList>
    </citation>
    <scope>NUCLEOTIDE SEQUENCE</scope>
    <source>
        <strain evidence="6">L10.15</strain>
    </source>
</reference>
<organism evidence="6 7">
    <name type="scientific">Planococcus versutus</name>
    <dbReference type="NCBI Taxonomy" id="1302659"/>
    <lineage>
        <taxon>Bacteria</taxon>
        <taxon>Bacillati</taxon>
        <taxon>Bacillota</taxon>
        <taxon>Bacilli</taxon>
        <taxon>Bacillales</taxon>
        <taxon>Caryophanaceae</taxon>
        <taxon>Planococcus</taxon>
    </lineage>
</organism>
<dbReference type="Proteomes" id="UP000053354">
    <property type="component" value="Chromosome"/>
</dbReference>
<dbReference type="OrthoDB" id="9812949at2"/>
<comment type="cofactor">
    <cofactor evidence="1">
        <name>Zn(2+)</name>
        <dbReference type="ChEBI" id="CHEBI:29105"/>
    </cofactor>
</comment>
<dbReference type="SMART" id="SM00863">
    <property type="entry name" value="tRNA_SAD"/>
    <property type="match status" value="1"/>
</dbReference>
<dbReference type="SUPFAM" id="SSF55186">
    <property type="entry name" value="ThrRS/AlaRS common domain"/>
    <property type="match status" value="1"/>
</dbReference>
<evidence type="ECO:0000256" key="4">
    <source>
        <dbReference type="ARBA" id="ARBA00022833"/>
    </source>
</evidence>
<dbReference type="GO" id="GO:0005737">
    <property type="term" value="C:cytoplasm"/>
    <property type="evidence" value="ECO:0007669"/>
    <property type="project" value="UniProtKB-SubCell"/>
</dbReference>
<dbReference type="PANTHER" id="PTHR43462:SF1">
    <property type="entry name" value="ALANYL-TRNA EDITING PROTEIN AARSD1"/>
    <property type="match status" value="1"/>
</dbReference>
<evidence type="ECO:0000313" key="6">
    <source>
        <dbReference type="EMBL" id="ANU27372.1"/>
    </source>
</evidence>
<dbReference type="Gene3D" id="3.30.980.10">
    <property type="entry name" value="Threonyl-trna Synthetase, Chain A, domain 2"/>
    <property type="match status" value="1"/>
</dbReference>
<evidence type="ECO:0000313" key="7">
    <source>
        <dbReference type="Proteomes" id="UP000053354"/>
    </source>
</evidence>
<evidence type="ECO:0000256" key="2">
    <source>
        <dbReference type="ARBA" id="ARBA00004496"/>
    </source>
</evidence>
<dbReference type="GO" id="GO:0002161">
    <property type="term" value="F:aminoacyl-tRNA deacylase activity"/>
    <property type="evidence" value="ECO:0007669"/>
    <property type="project" value="UniProtKB-ARBA"/>
</dbReference>
<dbReference type="GO" id="GO:0003676">
    <property type="term" value="F:nucleic acid binding"/>
    <property type="evidence" value="ECO:0007669"/>
    <property type="project" value="InterPro"/>
</dbReference>
<dbReference type="PROSITE" id="PS50860">
    <property type="entry name" value="AA_TRNA_LIGASE_II_ALA"/>
    <property type="match status" value="1"/>
</dbReference>
<dbReference type="InterPro" id="IPR051335">
    <property type="entry name" value="Alanyl-tRNA_Editing_Enzymes"/>
</dbReference>
<dbReference type="GO" id="GO:0005524">
    <property type="term" value="F:ATP binding"/>
    <property type="evidence" value="ECO:0007669"/>
    <property type="project" value="InterPro"/>
</dbReference>
<evidence type="ECO:0000256" key="3">
    <source>
        <dbReference type="ARBA" id="ARBA00022723"/>
    </source>
</evidence>
<dbReference type="GO" id="GO:0004813">
    <property type="term" value="F:alanine-tRNA ligase activity"/>
    <property type="evidence" value="ECO:0007669"/>
    <property type="project" value="InterPro"/>
</dbReference>
<dbReference type="InterPro" id="IPR012947">
    <property type="entry name" value="tRNA_SAD"/>
</dbReference>
<dbReference type="SUPFAM" id="SSF50447">
    <property type="entry name" value="Translation proteins"/>
    <property type="match status" value="1"/>
</dbReference>
<evidence type="ECO:0000256" key="1">
    <source>
        <dbReference type="ARBA" id="ARBA00001947"/>
    </source>
</evidence>
<dbReference type="RefSeq" id="WP_049693020.1">
    <property type="nucleotide sequence ID" value="NZ_CP016540.2"/>
</dbReference>
<keyword evidence="3" id="KW-0479">Metal-binding</keyword>
<feature type="domain" description="Alanyl-transfer RNA synthetases family profile" evidence="5">
    <location>
        <begin position="1"/>
        <end position="220"/>
    </location>
</feature>
<evidence type="ECO:0000259" key="5">
    <source>
        <dbReference type="PROSITE" id="PS50860"/>
    </source>
</evidence>
<dbReference type="KEGG" id="pll:I858_010265"/>